<dbReference type="GO" id="GO:0005829">
    <property type="term" value="C:cytosol"/>
    <property type="evidence" value="ECO:0007669"/>
    <property type="project" value="TreeGrafter"/>
</dbReference>
<dbReference type="Pfam" id="PF00202">
    <property type="entry name" value="Aminotran_3"/>
    <property type="match status" value="1"/>
</dbReference>
<dbReference type="InterPro" id="IPR005814">
    <property type="entry name" value="Aminotrans_3"/>
</dbReference>
<evidence type="ECO:0000256" key="1">
    <source>
        <dbReference type="ARBA" id="ARBA00001933"/>
    </source>
</evidence>
<reference evidence="7 8" key="1">
    <citation type="submission" date="2016-10" db="EMBL/GenBank/DDBJ databases">
        <authorList>
            <person name="de Groot N.N."/>
        </authorList>
    </citation>
    <scope>NUCLEOTIDE SEQUENCE [LARGE SCALE GENOMIC DNA]</scope>
    <source>
        <strain evidence="7 8">ATCC 43154</strain>
    </source>
</reference>
<gene>
    <name evidence="7" type="ORF">SAMN02982985_05811</name>
</gene>
<dbReference type="OrthoDB" id="3398487at2"/>
<dbReference type="PANTHER" id="PTHR43094:SF1">
    <property type="entry name" value="AMINOTRANSFERASE CLASS-III"/>
    <property type="match status" value="1"/>
</dbReference>
<dbReference type="PIRSF" id="PIRSF000521">
    <property type="entry name" value="Transaminase_4ab_Lys_Orn"/>
    <property type="match status" value="1"/>
</dbReference>
<dbReference type="InterPro" id="IPR015422">
    <property type="entry name" value="PyrdxlP-dep_Trfase_small"/>
</dbReference>
<dbReference type="GO" id="GO:0008483">
    <property type="term" value="F:transaminase activity"/>
    <property type="evidence" value="ECO:0007669"/>
    <property type="project" value="UniProtKB-KW"/>
</dbReference>
<evidence type="ECO:0000313" key="7">
    <source>
        <dbReference type="EMBL" id="SFM92509.1"/>
    </source>
</evidence>
<dbReference type="FunFam" id="3.40.640.10:FF:000014">
    <property type="entry name" value="Adenosylmethionine-8-amino-7-oxononanoate aminotransferase, probable"/>
    <property type="match status" value="1"/>
</dbReference>
<evidence type="ECO:0000256" key="6">
    <source>
        <dbReference type="RuleBase" id="RU003560"/>
    </source>
</evidence>
<dbReference type="PANTHER" id="PTHR43094">
    <property type="entry name" value="AMINOTRANSFERASE"/>
    <property type="match status" value="1"/>
</dbReference>
<keyword evidence="8" id="KW-1185">Reference proteome</keyword>
<comment type="similarity">
    <text evidence="2 6">Belongs to the class-III pyridoxal-phosphate-dependent aminotransferase family.</text>
</comment>
<dbReference type="STRING" id="758825.SAMN02982985_05811"/>
<dbReference type="PROSITE" id="PS00600">
    <property type="entry name" value="AA_TRANSFER_CLASS_3"/>
    <property type="match status" value="1"/>
</dbReference>
<dbReference type="AlphaFoldDB" id="A0A1I4UU35"/>
<keyword evidence="5 6" id="KW-0663">Pyridoxal phosphate</keyword>
<keyword evidence="3 7" id="KW-0032">Aminotransferase</keyword>
<dbReference type="InterPro" id="IPR015424">
    <property type="entry name" value="PyrdxlP-dep_Trfase"/>
</dbReference>
<evidence type="ECO:0000256" key="2">
    <source>
        <dbReference type="ARBA" id="ARBA00008954"/>
    </source>
</evidence>
<name>A0A1I4UU35_9BURK</name>
<protein>
    <submittedName>
        <fullName evidence="7">Putrescine aminotransferase</fullName>
    </submittedName>
</protein>
<dbReference type="EMBL" id="FOTW01000051">
    <property type="protein sequence ID" value="SFM92509.1"/>
    <property type="molecule type" value="Genomic_DNA"/>
</dbReference>
<proteinExistence type="inferred from homology"/>
<accession>A0A1I4UU35</accession>
<dbReference type="InterPro" id="IPR049704">
    <property type="entry name" value="Aminotrans_3_PPA_site"/>
</dbReference>
<dbReference type="CDD" id="cd00610">
    <property type="entry name" value="OAT_like"/>
    <property type="match status" value="1"/>
</dbReference>
<evidence type="ECO:0000256" key="4">
    <source>
        <dbReference type="ARBA" id="ARBA00022679"/>
    </source>
</evidence>
<evidence type="ECO:0000313" key="8">
    <source>
        <dbReference type="Proteomes" id="UP000199470"/>
    </source>
</evidence>
<organism evidence="7 8">
    <name type="scientific">Rugamonas rubra</name>
    <dbReference type="NCBI Taxonomy" id="758825"/>
    <lineage>
        <taxon>Bacteria</taxon>
        <taxon>Pseudomonadati</taxon>
        <taxon>Pseudomonadota</taxon>
        <taxon>Betaproteobacteria</taxon>
        <taxon>Burkholderiales</taxon>
        <taxon>Oxalobacteraceae</taxon>
        <taxon>Telluria group</taxon>
        <taxon>Rugamonas</taxon>
    </lineage>
</organism>
<dbReference type="SUPFAM" id="SSF53383">
    <property type="entry name" value="PLP-dependent transferases"/>
    <property type="match status" value="1"/>
</dbReference>
<evidence type="ECO:0000256" key="5">
    <source>
        <dbReference type="ARBA" id="ARBA00022898"/>
    </source>
</evidence>
<dbReference type="NCBIfam" id="NF005682">
    <property type="entry name" value="PRK07480.1"/>
    <property type="match status" value="1"/>
</dbReference>
<sequence>MSANPLAPSAALVASVKSAAARPELFDTAAIQQMDTAHYMHPFTDTKALGEQGARVMVRGEGIYVWDSQGKKVLDGMSGLWCVNVGYGRTSISEAVYRQMETLPFYNSFFNTTNLPAVQLATKLCEISPPQFKHVFFTGSGSEGNDTNLRMVRRYWDLLGYKERHTIISRHNAYHGSTVAGASLGGMSGMHEQGGLPIPGIVHIGQPNYLESGRGMTEQEFGIKAASWLEEKILEVGPEKVAAFIGEPVQGAGGVIIPPASYWPEIQRICDKYGVLLIADEVICGFGRLGKWFASELFGIKPDLITFAKGVTSGYVPLGGVLVGDRVADVLIEKGGDFNHGFTYSGHPVACAAALENIRIIEEEKLVERVANDTGPYLKQRFATLADHPLVGFADSCGFVAGLNLVRSKAAVVHDNVEFDPALAVGMICRGYMFNNGMIMRAVGDRMIIAPPLVMTRAQIDEMVALIRHCLDLTYADVKERGWL</sequence>
<evidence type="ECO:0000256" key="3">
    <source>
        <dbReference type="ARBA" id="ARBA00022576"/>
    </source>
</evidence>
<dbReference type="Proteomes" id="UP000199470">
    <property type="component" value="Unassembled WGS sequence"/>
</dbReference>
<dbReference type="Gene3D" id="3.40.640.10">
    <property type="entry name" value="Type I PLP-dependent aspartate aminotransferase-like (Major domain)"/>
    <property type="match status" value="1"/>
</dbReference>
<dbReference type="RefSeq" id="WP_093391257.1">
    <property type="nucleotide sequence ID" value="NZ_FOTW01000051.1"/>
</dbReference>
<dbReference type="Gene3D" id="3.90.1150.10">
    <property type="entry name" value="Aspartate Aminotransferase, domain 1"/>
    <property type="match status" value="1"/>
</dbReference>
<dbReference type="GO" id="GO:0030170">
    <property type="term" value="F:pyridoxal phosphate binding"/>
    <property type="evidence" value="ECO:0007669"/>
    <property type="project" value="InterPro"/>
</dbReference>
<keyword evidence="4 7" id="KW-0808">Transferase</keyword>
<dbReference type="InterPro" id="IPR015421">
    <property type="entry name" value="PyrdxlP-dep_Trfase_major"/>
</dbReference>
<comment type="cofactor">
    <cofactor evidence="1">
        <name>pyridoxal 5'-phosphate</name>
        <dbReference type="ChEBI" id="CHEBI:597326"/>
    </cofactor>
</comment>